<dbReference type="InterPro" id="IPR045055">
    <property type="entry name" value="DNA2/NAM7-like"/>
</dbReference>
<dbReference type="GO" id="GO:0004672">
    <property type="term" value="F:protein kinase activity"/>
    <property type="evidence" value="ECO:0007669"/>
    <property type="project" value="InterPro"/>
</dbReference>
<proteinExistence type="predicted"/>
<keyword evidence="3" id="KW-0808">Transferase</keyword>
<dbReference type="PANTHER" id="PTHR10887:SF495">
    <property type="entry name" value="HELICASE SENATAXIN ISOFORM X1-RELATED"/>
    <property type="match status" value="1"/>
</dbReference>
<gene>
    <name evidence="3" type="ORF">SAMN04488047_14514</name>
</gene>
<keyword evidence="4" id="KW-1185">Reference proteome</keyword>
<dbReference type="GO" id="GO:0004386">
    <property type="term" value="F:helicase activity"/>
    <property type="evidence" value="ECO:0007669"/>
    <property type="project" value="InterPro"/>
</dbReference>
<dbReference type="CDD" id="cd18808">
    <property type="entry name" value="SF1_C_Upf1"/>
    <property type="match status" value="1"/>
</dbReference>
<evidence type="ECO:0000259" key="1">
    <source>
        <dbReference type="Pfam" id="PF13086"/>
    </source>
</evidence>
<dbReference type="Pfam" id="PF13087">
    <property type="entry name" value="AAA_12"/>
    <property type="match status" value="1"/>
</dbReference>
<organism evidence="3 4">
    <name type="scientific">Tranquillimonas alkanivorans</name>
    <dbReference type="NCBI Taxonomy" id="441119"/>
    <lineage>
        <taxon>Bacteria</taxon>
        <taxon>Pseudomonadati</taxon>
        <taxon>Pseudomonadota</taxon>
        <taxon>Alphaproteobacteria</taxon>
        <taxon>Rhodobacterales</taxon>
        <taxon>Roseobacteraceae</taxon>
        <taxon>Tranquillimonas</taxon>
    </lineage>
</organism>
<feature type="domain" description="DNA2/NAM7 helicase-like C-terminal" evidence="2">
    <location>
        <begin position="1069"/>
        <end position="1287"/>
    </location>
</feature>
<dbReference type="InterPro" id="IPR008271">
    <property type="entry name" value="Ser/Thr_kinase_AS"/>
</dbReference>
<evidence type="ECO:0000313" key="4">
    <source>
        <dbReference type="Proteomes" id="UP000199356"/>
    </source>
</evidence>
<dbReference type="InterPro" id="IPR027417">
    <property type="entry name" value="P-loop_NTPase"/>
</dbReference>
<dbReference type="InterPro" id="IPR041677">
    <property type="entry name" value="DNA2/NAM7_AAA_11"/>
</dbReference>
<dbReference type="EMBL" id="FOXA01000045">
    <property type="protein sequence ID" value="SFQ18420.1"/>
    <property type="molecule type" value="Genomic_DNA"/>
</dbReference>
<sequence length="1336" mass="147555">MEERIVLTRQLVAAVASLHDCDAAHLDVGAHSVWLEAPTTVRLSHLMAAHVPGEESLGVNRYQFLSSVALPENVLELPSSAQRKDVFLVGVAAHMILLGCRPQGDPPDWNSSADEEGALENLHAWFRAVLEHDPELRPPSCSDALTMFNKATSASPSSTEIIAEIERRFTGIKSQMQVARMYPPSGDMVEETGLVESWISESDGKKILVKLWKQAAFGELKTNCGRILAFLERARSISLDMPGGVPEVLAYSWLSDAVVVASEWVEGETWQKVLDERLELEKMEPLEAFKMMERFSRTVLDLHGQNIFHGDLKPSNVIVREDGSFILIDILDLKFSVDGENSVSKYAPSSGGTQDRDRYAVLAMSMELLQSLRGNDAAVERVKSLVRELMGGSRPALLEPFIESLRHEIAGNNESGQAGKSKRDVCVSIRGAQPGAIDSDEGSFHIRHRSGRDLEFLHFRGAKEELMVALSHDWSVEWVRRQQVKRSSLIYNLKNEFMSCDLNIQVERNDINSFSSLSDLISDLNVKDHLLSRDGSAKAVAEETDSGTADVSQDVLAEEVTKESEAQEASGNLAEAAVDVPRLWRRLIEVEDQLSIEGRSTGPSFFEERLNLHSVPFELEFGQFEFDRDDKVLVEKQLRSGKWIKVGRLDVRQSQPDLIRIDAFLGRDKFNVEDESRLRFESYFSAESLKRRKDAVERVLGGSGRSASLVSALDPRSECNPSEVNHDFDESAISAYGLNGDQESALRGVISKRPLGLVQGPPGTGKTRFIAALIHYALTHGLARNVLLSSQSHEAVNTAIEGVLKHFSAEGEKPSVFRVGSLPEGSATSLRPFYADTLEQALKDEFAASFRDRVCVAAEALGIPRDFAEKIVTVETAVAEMAGSIHRLSSLRVAGETGNRQRINSLKEGLQRQLRGVLSDDVDLAGRVEFETLPAEIGTMLSREGSSIGVSEDKIERLMQIIHLGKDFIGSSATSTRSFQPFFAGTRQIVAGTCVGLGRRALGLVNTPFDLVIVDEAARCTPSELLVPLQASRWTVLVGDQAQLQPHHEAAVVEQVARDLNIRLGDVVRSDFERAFQSDYARTAGFRMREQYRMLPNINKVVSNSFYEGLNLSAGRIDPCVPEEVLSATLPKEVTWIETDEFGVNAYEKTAKGKASKLNEVESDTIVALLTQWVERPAFTRWLETQAVSDNGVGVICMYAAQRDLVRRELNKSPAGRYLDRGIKVGTVDSYQGKENPIVILSLVRNNRDGKVFDAARTIREGFLSTPNRVNVALSRAMDRLVIVGNRRSWRPGTPVARAASEFGALAAAGEATIMRAESLLLRDDAEPQKIQEGVE</sequence>
<dbReference type="InterPro" id="IPR011009">
    <property type="entry name" value="Kinase-like_dom_sf"/>
</dbReference>
<dbReference type="Gene3D" id="3.40.50.300">
    <property type="entry name" value="P-loop containing nucleotide triphosphate hydrolases"/>
    <property type="match status" value="2"/>
</dbReference>
<keyword evidence="3" id="KW-0418">Kinase</keyword>
<dbReference type="InterPro" id="IPR041679">
    <property type="entry name" value="DNA2/NAM7-like_C"/>
</dbReference>
<reference evidence="3 4" key="1">
    <citation type="submission" date="2016-10" db="EMBL/GenBank/DDBJ databases">
        <authorList>
            <person name="de Groot N.N."/>
        </authorList>
    </citation>
    <scope>NUCLEOTIDE SEQUENCE [LARGE SCALE GENOMIC DNA]</scope>
    <source>
        <strain evidence="3 4">DSM 19547</strain>
    </source>
</reference>
<dbReference type="SUPFAM" id="SSF52540">
    <property type="entry name" value="P-loop containing nucleoside triphosphate hydrolases"/>
    <property type="match status" value="1"/>
</dbReference>
<evidence type="ECO:0000313" key="3">
    <source>
        <dbReference type="EMBL" id="SFQ18420.1"/>
    </source>
</evidence>
<dbReference type="Pfam" id="PF13086">
    <property type="entry name" value="AAA_11"/>
    <property type="match status" value="1"/>
</dbReference>
<dbReference type="Proteomes" id="UP000199356">
    <property type="component" value="Unassembled WGS sequence"/>
</dbReference>
<evidence type="ECO:0000259" key="2">
    <source>
        <dbReference type="Pfam" id="PF13087"/>
    </source>
</evidence>
<dbReference type="STRING" id="441119.SAMN04488047_14514"/>
<accession>A0A1I5WFA7</accession>
<feature type="domain" description="DNA2/NAM7 helicase helicase" evidence="1">
    <location>
        <begin position="738"/>
        <end position="1046"/>
    </location>
</feature>
<protein>
    <submittedName>
        <fullName evidence="3">Protein kinase domain-containing protein</fullName>
    </submittedName>
</protein>
<dbReference type="InterPro" id="IPR047187">
    <property type="entry name" value="SF1_C_Upf1"/>
</dbReference>
<dbReference type="Gene3D" id="1.10.510.10">
    <property type="entry name" value="Transferase(Phosphotransferase) domain 1"/>
    <property type="match status" value="2"/>
</dbReference>
<dbReference type="PANTHER" id="PTHR10887">
    <property type="entry name" value="DNA2/NAM7 HELICASE FAMILY"/>
    <property type="match status" value="1"/>
</dbReference>
<dbReference type="OrthoDB" id="9757917at2"/>
<dbReference type="SUPFAM" id="SSF56112">
    <property type="entry name" value="Protein kinase-like (PK-like)"/>
    <property type="match status" value="2"/>
</dbReference>
<dbReference type="PROSITE" id="PS00108">
    <property type="entry name" value="PROTEIN_KINASE_ST"/>
    <property type="match status" value="1"/>
</dbReference>
<name>A0A1I5WFA7_9RHOB</name>